<sequence>MSTQDSPTPPPPPPRRRVPPPASPPPPASSSLAAPSRPSLWERARSSTVGAIDAAAKGAIFTAKPAQHSEPETDDNPFAPASLRVECSRAARILRTFTLDAADLPAEVSIADRRKSQLVLSRIPQEALAAAQGLVILTVGKKGVIGGGSSGSGVVLARLKDGTWSSPSGILLHTVAVDDEPPEKDIYDAVLVLRTDVSIAAFSRSRVVLDDKMALSDGPLGNGMMLQDGMQDAAVWSYVKSRTLHGGVSLEGRVVLERNEENERSYRVKASASHILRGDVAKPDWADPLYQTAFAAEGLDFEPYSIPQGPSPSECNYEPPRSGDASPAEASADANAPLLPPRTNLSTTTPSPTRISPAPSFLSYFSRSASAASSHSSQSTATSPVSPGQQRRLPKEDLDDDDLAARREMEEAMRSFGIEDPDVNARSRAEDPLLIVEARPAVDQDVGEGDPEAADETATTGRTGTATPDLSTSPGSGLLSDEVEHPPDSPGAQRPRTAGDDVEQTPTVAQGETMSRQGSRRSVVGDKPPVPPRRTPRIGTTSAATSPAITQGEALVEEKKGDEQVVEGPSGHETAAPVVEEEHAQGRAEDVDAAASSDAAMKEQDEVEGAEQDTAVTVEGDDASVAAGSSAGAHDDDGAAQLHDEAAVEGEQQEGAQGEAGQEEQAEDAGSAHEEKRDEQGDHHH</sequence>
<feature type="compositionally biased region" description="Polar residues" evidence="1">
    <location>
        <begin position="504"/>
        <end position="517"/>
    </location>
</feature>
<feature type="region of interest" description="Disordered" evidence="1">
    <location>
        <begin position="302"/>
        <end position="685"/>
    </location>
</feature>
<dbReference type="GO" id="GO:0035091">
    <property type="term" value="F:phosphatidylinositol binding"/>
    <property type="evidence" value="ECO:0007669"/>
    <property type="project" value="TreeGrafter"/>
</dbReference>
<evidence type="ECO:0000259" key="2">
    <source>
        <dbReference type="Pfam" id="PF04366"/>
    </source>
</evidence>
<proteinExistence type="predicted"/>
<feature type="region of interest" description="Disordered" evidence="1">
    <location>
        <begin position="1"/>
        <end position="48"/>
    </location>
</feature>
<feature type="compositionally biased region" description="Basic and acidic residues" evidence="1">
    <location>
        <begin position="633"/>
        <end position="646"/>
    </location>
</feature>
<feature type="compositionally biased region" description="Basic and acidic residues" evidence="1">
    <location>
        <begin position="580"/>
        <end position="590"/>
    </location>
</feature>
<dbReference type="OrthoDB" id="443981at2759"/>
<dbReference type="AlphaFoldDB" id="A0A194SCR8"/>
<evidence type="ECO:0000313" key="4">
    <source>
        <dbReference type="Proteomes" id="UP000053890"/>
    </source>
</evidence>
<accession>A0A194SCR8</accession>
<feature type="compositionally biased region" description="Low complexity" evidence="1">
    <location>
        <begin position="29"/>
        <end position="39"/>
    </location>
</feature>
<feature type="compositionally biased region" description="Low complexity" evidence="1">
    <location>
        <begin position="346"/>
        <end position="386"/>
    </location>
</feature>
<dbReference type="Pfam" id="PF04366">
    <property type="entry name" value="Ysc84"/>
    <property type="match status" value="1"/>
</dbReference>
<dbReference type="InterPro" id="IPR051702">
    <property type="entry name" value="SH3_domain_YSC84-like"/>
</dbReference>
<name>A0A194SCR8_RHOGW</name>
<dbReference type="PANTHER" id="PTHR15629">
    <property type="entry name" value="SH3YL1 PROTEIN"/>
    <property type="match status" value="1"/>
</dbReference>
<feature type="compositionally biased region" description="Basic and acidic residues" evidence="1">
    <location>
        <begin position="670"/>
        <end position="685"/>
    </location>
</feature>
<feature type="compositionally biased region" description="Pro residues" evidence="1">
    <location>
        <begin position="7"/>
        <end position="28"/>
    </location>
</feature>
<organism evidence="3 4">
    <name type="scientific">Rhodotorula graminis (strain WP1)</name>
    <dbReference type="NCBI Taxonomy" id="578459"/>
    <lineage>
        <taxon>Eukaryota</taxon>
        <taxon>Fungi</taxon>
        <taxon>Dikarya</taxon>
        <taxon>Basidiomycota</taxon>
        <taxon>Pucciniomycotina</taxon>
        <taxon>Microbotryomycetes</taxon>
        <taxon>Sporidiobolales</taxon>
        <taxon>Sporidiobolaceae</taxon>
        <taxon>Rhodotorula</taxon>
    </lineage>
</organism>
<feature type="compositionally biased region" description="Acidic residues" evidence="1">
    <location>
        <begin position="445"/>
        <end position="455"/>
    </location>
</feature>
<dbReference type="GeneID" id="28979271"/>
<feature type="compositionally biased region" description="Basic and acidic residues" evidence="1">
    <location>
        <begin position="403"/>
        <end position="413"/>
    </location>
</feature>
<feature type="compositionally biased region" description="Low complexity" evidence="1">
    <location>
        <begin position="456"/>
        <end position="467"/>
    </location>
</feature>
<dbReference type="InterPro" id="IPR007461">
    <property type="entry name" value="Ysc84_actin-binding"/>
</dbReference>
<feature type="compositionally biased region" description="Low complexity" evidence="1">
    <location>
        <begin position="324"/>
        <end position="337"/>
    </location>
</feature>
<gene>
    <name evidence="3" type="ORF">RHOBADRAFT_65936</name>
</gene>
<dbReference type="RefSeq" id="XP_018274577.1">
    <property type="nucleotide sequence ID" value="XM_018418824.1"/>
</dbReference>
<protein>
    <recommendedName>
        <fullName evidence="2">Ysc84 actin-binding domain-containing protein</fullName>
    </recommendedName>
</protein>
<dbReference type="Proteomes" id="UP000053890">
    <property type="component" value="Unassembled WGS sequence"/>
</dbReference>
<reference evidence="3 4" key="1">
    <citation type="journal article" date="2015" name="Front. Microbiol.">
        <title>Genome sequence of the plant growth promoting endophytic yeast Rhodotorula graminis WP1.</title>
        <authorList>
            <person name="Firrincieli A."/>
            <person name="Otillar R."/>
            <person name="Salamov A."/>
            <person name="Schmutz J."/>
            <person name="Khan Z."/>
            <person name="Redman R.S."/>
            <person name="Fleck N.D."/>
            <person name="Lindquist E."/>
            <person name="Grigoriev I.V."/>
            <person name="Doty S.L."/>
        </authorList>
    </citation>
    <scope>NUCLEOTIDE SEQUENCE [LARGE SCALE GENOMIC DNA]</scope>
    <source>
        <strain evidence="3 4">WP1</strain>
    </source>
</reference>
<evidence type="ECO:0000256" key="1">
    <source>
        <dbReference type="SAM" id="MobiDB-lite"/>
    </source>
</evidence>
<dbReference type="EMBL" id="KQ474073">
    <property type="protein sequence ID" value="KPV78528.1"/>
    <property type="molecule type" value="Genomic_DNA"/>
</dbReference>
<feature type="domain" description="Ysc84 actin-binding" evidence="2">
    <location>
        <begin position="185"/>
        <end position="292"/>
    </location>
</feature>
<evidence type="ECO:0000313" key="3">
    <source>
        <dbReference type="EMBL" id="KPV78528.1"/>
    </source>
</evidence>
<dbReference type="PANTHER" id="PTHR15629:SF8">
    <property type="entry name" value="DUF500 DOMAIN PROTEIN (AFU_ORTHOLOGUE AFUA_5G07310)"/>
    <property type="match status" value="1"/>
</dbReference>
<keyword evidence="4" id="KW-1185">Reference proteome</keyword>
<feature type="compositionally biased region" description="Low complexity" evidence="1">
    <location>
        <begin position="623"/>
        <end position="632"/>
    </location>
</feature>
<feature type="compositionally biased region" description="Polar residues" evidence="1">
    <location>
        <begin position="538"/>
        <end position="549"/>
    </location>
</feature>
<dbReference type="STRING" id="578459.A0A194SCR8"/>
<dbReference type="OMA" id="VIINTCE"/>